<evidence type="ECO:0000256" key="3">
    <source>
        <dbReference type="ARBA" id="ARBA00022729"/>
    </source>
</evidence>
<keyword evidence="3 8" id="KW-0732">Signal</keyword>
<accession>A0ABV2KTG8</accession>
<comment type="caution">
    <text evidence="9">The sequence shown here is derived from an EMBL/GenBank/DDBJ whole genome shotgun (WGS) entry which is preliminary data.</text>
</comment>
<reference evidence="9 10" key="1">
    <citation type="submission" date="2024-06" db="EMBL/GenBank/DDBJ databases">
        <title>Genomic Encyclopedia of Type Strains, Phase IV (KMG-IV): sequencing the most valuable type-strain genomes for metagenomic binning, comparative biology and taxonomic classification.</title>
        <authorList>
            <person name="Goeker M."/>
        </authorList>
    </citation>
    <scope>NUCLEOTIDE SEQUENCE [LARGE SCALE GENOMIC DNA]</scope>
    <source>
        <strain evidence="9 10">DSM 23520</strain>
    </source>
</reference>
<proteinExistence type="inferred from homology"/>
<feature type="signal peptide" evidence="8">
    <location>
        <begin position="1"/>
        <end position="20"/>
    </location>
</feature>
<keyword evidence="6" id="KW-0449">Lipoprotein</keyword>
<dbReference type="PANTHER" id="PTHR30429">
    <property type="entry name" value="D-METHIONINE-BINDING LIPOPROTEIN METQ"/>
    <property type="match status" value="1"/>
</dbReference>
<dbReference type="PROSITE" id="PS51257">
    <property type="entry name" value="PROKAR_LIPOPROTEIN"/>
    <property type="match status" value="1"/>
</dbReference>
<sequence>MKKWLMLMMAVLITVLVACGGGDDSENAGESDNESTNEASNESTDNNNSEEETQTIRVASVESPMTDVVEIAKENLAEENIEVELVEMGDYIQPNEALANGEVDANFSQHVPFMKQYNNNKDANLTEVQPIYFANFGLYAKEYDSLDALPDDATIGIANDPSNIDRSLRLLASNDLIEMKDTDSNQYGLDDIKEDSHNFSFEQAGIAALARLYEDVDGVILNPTHAGNIDLTPADDALATEAEDNKFTITLVAREDNADSELIQKLAEAMTSEDVREFLENREGGASVPAF</sequence>
<feature type="compositionally biased region" description="Low complexity" evidence="7">
    <location>
        <begin position="36"/>
        <end position="47"/>
    </location>
</feature>
<dbReference type="Pfam" id="PF03180">
    <property type="entry name" value="Lipoprotein_9"/>
    <property type="match status" value="1"/>
</dbReference>
<dbReference type="InterPro" id="IPR004872">
    <property type="entry name" value="Lipoprotein_NlpA"/>
</dbReference>
<name>A0ABV2KTG8_9BACI</name>
<evidence type="ECO:0000256" key="1">
    <source>
        <dbReference type="ARBA" id="ARBA00004635"/>
    </source>
</evidence>
<dbReference type="Proteomes" id="UP001549167">
    <property type="component" value="Unassembled WGS sequence"/>
</dbReference>
<dbReference type="EMBL" id="JBEPMX010000003">
    <property type="protein sequence ID" value="MET3682864.1"/>
    <property type="molecule type" value="Genomic_DNA"/>
</dbReference>
<comment type="subcellular location">
    <subcellularLocation>
        <location evidence="1">Membrane</location>
        <topology evidence="1">Lipid-anchor</topology>
    </subcellularLocation>
</comment>
<evidence type="ECO:0000313" key="9">
    <source>
        <dbReference type="EMBL" id="MET3682864.1"/>
    </source>
</evidence>
<evidence type="ECO:0000256" key="6">
    <source>
        <dbReference type="ARBA" id="ARBA00023288"/>
    </source>
</evidence>
<keyword evidence="4" id="KW-0472">Membrane</keyword>
<evidence type="ECO:0000256" key="2">
    <source>
        <dbReference type="ARBA" id="ARBA00008973"/>
    </source>
</evidence>
<feature type="chain" id="PRO_5046947258" evidence="8">
    <location>
        <begin position="21"/>
        <end position="291"/>
    </location>
</feature>
<dbReference type="Gene3D" id="3.40.190.10">
    <property type="entry name" value="Periplasmic binding protein-like II"/>
    <property type="match status" value="2"/>
</dbReference>
<organism evidence="9 10">
    <name type="scientific">Alkalibacillus flavidus</name>
    <dbReference type="NCBI Taxonomy" id="546021"/>
    <lineage>
        <taxon>Bacteria</taxon>
        <taxon>Bacillati</taxon>
        <taxon>Bacillota</taxon>
        <taxon>Bacilli</taxon>
        <taxon>Bacillales</taxon>
        <taxon>Bacillaceae</taxon>
        <taxon>Alkalibacillus</taxon>
    </lineage>
</organism>
<evidence type="ECO:0000313" key="10">
    <source>
        <dbReference type="Proteomes" id="UP001549167"/>
    </source>
</evidence>
<dbReference type="PANTHER" id="PTHR30429:SF0">
    <property type="entry name" value="METHIONINE-BINDING LIPOPROTEIN METQ"/>
    <property type="match status" value="1"/>
</dbReference>
<keyword evidence="10" id="KW-1185">Reference proteome</keyword>
<evidence type="ECO:0000256" key="7">
    <source>
        <dbReference type="SAM" id="MobiDB-lite"/>
    </source>
</evidence>
<comment type="similarity">
    <text evidence="2">Belongs to the NlpA lipoprotein family.</text>
</comment>
<feature type="compositionally biased region" description="Acidic residues" evidence="7">
    <location>
        <begin position="24"/>
        <end position="35"/>
    </location>
</feature>
<keyword evidence="5" id="KW-0564">Palmitate</keyword>
<dbReference type="RefSeq" id="WP_354219467.1">
    <property type="nucleotide sequence ID" value="NZ_JBEPMX010000003.1"/>
</dbReference>
<evidence type="ECO:0000256" key="4">
    <source>
        <dbReference type="ARBA" id="ARBA00023136"/>
    </source>
</evidence>
<gene>
    <name evidence="9" type="ORF">ABID56_000954</name>
</gene>
<feature type="region of interest" description="Disordered" evidence="7">
    <location>
        <begin position="24"/>
        <end position="58"/>
    </location>
</feature>
<protein>
    <submittedName>
        <fullName evidence="9">D-methionine transport system substrate-binding protein</fullName>
    </submittedName>
</protein>
<dbReference type="SUPFAM" id="SSF53850">
    <property type="entry name" value="Periplasmic binding protein-like II"/>
    <property type="match status" value="1"/>
</dbReference>
<evidence type="ECO:0000256" key="5">
    <source>
        <dbReference type="ARBA" id="ARBA00023139"/>
    </source>
</evidence>
<evidence type="ECO:0000256" key="8">
    <source>
        <dbReference type="SAM" id="SignalP"/>
    </source>
</evidence>